<protein>
    <submittedName>
        <fullName evidence="2">Fibronectin type III domain-containing protein</fullName>
    </submittedName>
</protein>
<evidence type="ECO:0000313" key="3">
    <source>
        <dbReference type="Proteomes" id="UP000784128"/>
    </source>
</evidence>
<dbReference type="SUPFAM" id="SSF49265">
    <property type="entry name" value="Fibronectin type III"/>
    <property type="match status" value="1"/>
</dbReference>
<dbReference type="RefSeq" id="WP_214296015.1">
    <property type="nucleotide sequence ID" value="NZ_JAHDYS010000001.1"/>
</dbReference>
<organism evidence="2 3">
    <name type="scientific">Pelotalea chapellei</name>
    <dbReference type="NCBI Taxonomy" id="44671"/>
    <lineage>
        <taxon>Bacteria</taxon>
        <taxon>Pseudomonadati</taxon>
        <taxon>Thermodesulfobacteriota</taxon>
        <taxon>Desulfuromonadia</taxon>
        <taxon>Geobacterales</taxon>
        <taxon>Geobacteraceae</taxon>
        <taxon>Pelotalea</taxon>
    </lineage>
</organism>
<dbReference type="InterPro" id="IPR036116">
    <property type="entry name" value="FN3_sf"/>
</dbReference>
<reference evidence="2 3" key="1">
    <citation type="submission" date="2021-05" db="EMBL/GenBank/DDBJ databases">
        <title>The draft genome of Geobacter chapellei DSM 13688.</title>
        <authorList>
            <person name="Xu Z."/>
            <person name="Masuda Y."/>
            <person name="Itoh H."/>
            <person name="Senoo K."/>
        </authorList>
    </citation>
    <scope>NUCLEOTIDE SEQUENCE [LARGE SCALE GENOMIC DNA]</scope>
    <source>
        <strain evidence="2 3">DSM 13688</strain>
    </source>
</reference>
<dbReference type="Pfam" id="PF00041">
    <property type="entry name" value="fn3"/>
    <property type="match status" value="1"/>
</dbReference>
<dbReference type="InterPro" id="IPR003961">
    <property type="entry name" value="FN3_dom"/>
</dbReference>
<accession>A0ABS5U3R0</accession>
<sequence>MKKLPFVSATFSILIAGCSGINKIPFDEHLYASTGSSTMPTAASAALISSVSPATSIEKENKQAEKHAAKGQITLEWNSVPGAKWYNLYYGTKPGVTKKSPKKIKRITTTFHTVTGLSINTTYFFVVTAANSTTESPESIEISGKSRKH</sequence>
<dbReference type="Gene3D" id="2.60.40.10">
    <property type="entry name" value="Immunoglobulins"/>
    <property type="match status" value="1"/>
</dbReference>
<comment type="caution">
    <text evidence="2">The sequence shown here is derived from an EMBL/GenBank/DDBJ whole genome shotgun (WGS) entry which is preliminary data.</text>
</comment>
<dbReference type="CDD" id="cd00063">
    <property type="entry name" value="FN3"/>
    <property type="match status" value="1"/>
</dbReference>
<dbReference type="EMBL" id="JAHDYS010000001">
    <property type="protein sequence ID" value="MBT1070306.1"/>
    <property type="molecule type" value="Genomic_DNA"/>
</dbReference>
<evidence type="ECO:0000259" key="1">
    <source>
        <dbReference type="PROSITE" id="PS50853"/>
    </source>
</evidence>
<dbReference type="InterPro" id="IPR013783">
    <property type="entry name" value="Ig-like_fold"/>
</dbReference>
<keyword evidence="3" id="KW-1185">Reference proteome</keyword>
<proteinExistence type="predicted"/>
<dbReference type="PROSITE" id="PS50853">
    <property type="entry name" value="FN3"/>
    <property type="match status" value="1"/>
</dbReference>
<dbReference type="Proteomes" id="UP000784128">
    <property type="component" value="Unassembled WGS sequence"/>
</dbReference>
<name>A0ABS5U3R0_9BACT</name>
<feature type="domain" description="Fibronectin type-III" evidence="1">
    <location>
        <begin position="58"/>
        <end position="149"/>
    </location>
</feature>
<dbReference type="PROSITE" id="PS51257">
    <property type="entry name" value="PROKAR_LIPOPROTEIN"/>
    <property type="match status" value="1"/>
</dbReference>
<evidence type="ECO:0000313" key="2">
    <source>
        <dbReference type="EMBL" id="MBT1070306.1"/>
    </source>
</evidence>
<gene>
    <name evidence="2" type="ORF">KJB30_00765</name>
</gene>